<sequence length="230" mass="26691">MTNDVDPSYNDVILSGPGLIKWRKRTQKMEVLALGMCRTGTQSLADGLNLLGYESIYHMREVHKNGHDEYWMRALEVHFNGTEKPFGRKEFDEFLGGFSGISDIPAAIFVEELMDAYPEAKIILTTRDEDKWFESMKSTIWHAETISPLGQRMRKYMWSENPEKRGKVIFREHNQKVRDAASRRGRAVLEYEVKQGWEPLCKFLGRDIPPGLEFPQSDDWASYKKQHAQS</sequence>
<proteinExistence type="predicted"/>
<gene>
    <name evidence="1" type="ORF">B7463_g9364</name>
</gene>
<feature type="non-terminal residue" evidence="1">
    <location>
        <position position="230"/>
    </location>
</feature>
<dbReference type="Proteomes" id="UP000258309">
    <property type="component" value="Unassembled WGS sequence"/>
</dbReference>
<dbReference type="InterPro" id="IPR027417">
    <property type="entry name" value="P-loop_NTPase"/>
</dbReference>
<dbReference type="SUPFAM" id="SSF52540">
    <property type="entry name" value="P-loop containing nucleoside triphosphate hydrolases"/>
    <property type="match status" value="1"/>
</dbReference>
<evidence type="ECO:0008006" key="3">
    <source>
        <dbReference type="Google" id="ProtNLM"/>
    </source>
</evidence>
<comment type="caution">
    <text evidence="1">The sequence shown here is derived from an EMBL/GenBank/DDBJ whole genome shotgun (WGS) entry which is preliminary data.</text>
</comment>
<dbReference type="Pfam" id="PF17784">
    <property type="entry name" value="Sulfotransfer_4"/>
    <property type="match status" value="1"/>
</dbReference>
<dbReference type="OrthoDB" id="408152at2759"/>
<dbReference type="EMBL" id="NCSJ02000230">
    <property type="protein sequence ID" value="RFU26964.1"/>
    <property type="molecule type" value="Genomic_DNA"/>
</dbReference>
<feature type="non-terminal residue" evidence="1">
    <location>
        <position position="1"/>
    </location>
</feature>
<dbReference type="PANTHER" id="PTHR36978:SF4">
    <property type="entry name" value="P-LOOP CONTAINING NUCLEOSIDE TRIPHOSPHATE HYDROLASE PROTEIN"/>
    <property type="match status" value="1"/>
</dbReference>
<dbReference type="OMA" id="IYHMREV"/>
<keyword evidence="2" id="KW-1185">Reference proteome</keyword>
<dbReference type="Gene3D" id="3.40.50.300">
    <property type="entry name" value="P-loop containing nucleotide triphosphate hydrolases"/>
    <property type="match status" value="1"/>
</dbReference>
<dbReference type="STRING" id="5539.A0A3E2H0N1"/>
<dbReference type="PANTHER" id="PTHR36978">
    <property type="entry name" value="P-LOOP CONTAINING NUCLEOTIDE TRIPHOSPHATE HYDROLASE"/>
    <property type="match status" value="1"/>
</dbReference>
<evidence type="ECO:0000313" key="2">
    <source>
        <dbReference type="Proteomes" id="UP000258309"/>
    </source>
</evidence>
<dbReference type="InterPro" id="IPR040632">
    <property type="entry name" value="Sulfotransfer_4"/>
</dbReference>
<accession>A0A3E2H0N1</accession>
<reference evidence="1 2" key="1">
    <citation type="submission" date="2018-05" db="EMBL/GenBank/DDBJ databases">
        <title>Draft genome sequence of Scytalidium lignicola DSM 105466, a ubiquitous saprotrophic fungus.</title>
        <authorList>
            <person name="Buettner E."/>
            <person name="Gebauer A.M."/>
            <person name="Hofrichter M."/>
            <person name="Liers C."/>
            <person name="Kellner H."/>
        </authorList>
    </citation>
    <scope>NUCLEOTIDE SEQUENCE [LARGE SCALE GENOMIC DNA]</scope>
    <source>
        <strain evidence="1 2">DSM 105466</strain>
    </source>
</reference>
<name>A0A3E2H0N1_SCYLI</name>
<dbReference type="AlphaFoldDB" id="A0A3E2H0N1"/>
<protein>
    <recommendedName>
        <fullName evidence="3">P-loop containing nucleoside triphosphate hydrolase protein</fullName>
    </recommendedName>
</protein>
<evidence type="ECO:0000313" key="1">
    <source>
        <dbReference type="EMBL" id="RFU26964.1"/>
    </source>
</evidence>
<organism evidence="1 2">
    <name type="scientific">Scytalidium lignicola</name>
    <name type="common">Hyphomycete</name>
    <dbReference type="NCBI Taxonomy" id="5539"/>
    <lineage>
        <taxon>Eukaryota</taxon>
        <taxon>Fungi</taxon>
        <taxon>Dikarya</taxon>
        <taxon>Ascomycota</taxon>
        <taxon>Pezizomycotina</taxon>
        <taxon>Leotiomycetes</taxon>
        <taxon>Leotiomycetes incertae sedis</taxon>
        <taxon>Scytalidium</taxon>
    </lineage>
</organism>